<evidence type="ECO:0000256" key="1">
    <source>
        <dbReference type="ARBA" id="ARBA00004613"/>
    </source>
</evidence>
<proteinExistence type="predicted"/>
<feature type="compositionally biased region" description="Basic and acidic residues" evidence="10">
    <location>
        <begin position="362"/>
        <end position="380"/>
    </location>
</feature>
<dbReference type="EMBL" id="AFYH01221265">
    <property type="status" value="NOT_ANNOTATED_CDS"/>
    <property type="molecule type" value="Genomic_DNA"/>
</dbReference>
<reference evidence="13" key="1">
    <citation type="submission" date="2011-08" db="EMBL/GenBank/DDBJ databases">
        <title>The draft genome of Latimeria chalumnae.</title>
        <authorList>
            <person name="Di Palma F."/>
            <person name="Alfoldi J."/>
            <person name="Johnson J."/>
            <person name="Berlin A."/>
            <person name="Gnerre S."/>
            <person name="Jaffe D."/>
            <person name="MacCallum I."/>
            <person name="Young S."/>
            <person name="Walker B.J."/>
            <person name="Lander E."/>
            <person name="Lindblad-Toh K."/>
        </authorList>
    </citation>
    <scope>NUCLEOTIDE SEQUENCE [LARGE SCALE GENOMIC DNA]</scope>
    <source>
        <strain evidence="13">Wild caught</strain>
    </source>
</reference>
<dbReference type="Gene3D" id="1.20.5.50">
    <property type="match status" value="1"/>
</dbReference>
<keyword evidence="5" id="KW-0175">Coiled coil</keyword>
<reference evidence="12" key="3">
    <citation type="submission" date="2025-09" db="UniProtKB">
        <authorList>
            <consortium name="Ensembl"/>
        </authorList>
    </citation>
    <scope>IDENTIFICATION</scope>
</reference>
<keyword evidence="3" id="KW-0356">Hemostasis</keyword>
<evidence type="ECO:0000256" key="9">
    <source>
        <dbReference type="ARBA" id="ARBA00025974"/>
    </source>
</evidence>
<dbReference type="AlphaFoldDB" id="H3AEC1"/>
<gene>
    <name evidence="12" type="primary">LOC102362107</name>
</gene>
<dbReference type="PROSITE" id="PS51406">
    <property type="entry name" value="FIBRINOGEN_C_2"/>
    <property type="match status" value="1"/>
</dbReference>
<evidence type="ECO:0000256" key="10">
    <source>
        <dbReference type="SAM" id="MobiDB-lite"/>
    </source>
</evidence>
<dbReference type="GO" id="GO:0072377">
    <property type="term" value="P:blood coagulation, common pathway"/>
    <property type="evidence" value="ECO:0007669"/>
    <property type="project" value="TreeGrafter"/>
</dbReference>
<organism evidence="12 13">
    <name type="scientific">Latimeria chalumnae</name>
    <name type="common">Coelacanth</name>
    <dbReference type="NCBI Taxonomy" id="7897"/>
    <lineage>
        <taxon>Eukaryota</taxon>
        <taxon>Metazoa</taxon>
        <taxon>Chordata</taxon>
        <taxon>Craniata</taxon>
        <taxon>Vertebrata</taxon>
        <taxon>Euteleostomi</taxon>
        <taxon>Coelacanthiformes</taxon>
        <taxon>Coelacanthidae</taxon>
        <taxon>Latimeria</taxon>
    </lineage>
</organism>
<dbReference type="GO" id="GO:0005102">
    <property type="term" value="F:signaling receptor binding"/>
    <property type="evidence" value="ECO:0007669"/>
    <property type="project" value="InterPro"/>
</dbReference>
<feature type="compositionally biased region" description="Low complexity" evidence="10">
    <location>
        <begin position="349"/>
        <end position="359"/>
    </location>
</feature>
<evidence type="ECO:0000256" key="6">
    <source>
        <dbReference type="ARBA" id="ARBA00023084"/>
    </source>
</evidence>
<evidence type="ECO:0000256" key="2">
    <source>
        <dbReference type="ARBA" id="ARBA00022525"/>
    </source>
</evidence>
<dbReference type="Gene3D" id="4.10.530.10">
    <property type="entry name" value="Gamma-fibrinogen Carboxyl Terminal Fragment, domain 2"/>
    <property type="match status" value="1"/>
</dbReference>
<dbReference type="GO" id="GO:0034116">
    <property type="term" value="P:positive regulation of heterotypic cell-cell adhesion"/>
    <property type="evidence" value="ECO:0007669"/>
    <property type="project" value="TreeGrafter"/>
</dbReference>
<dbReference type="NCBIfam" id="NF040941">
    <property type="entry name" value="GGGWT_bact"/>
    <property type="match status" value="1"/>
</dbReference>
<dbReference type="InterPro" id="IPR002181">
    <property type="entry name" value="Fibrinogen_a/b/g_C_dom"/>
</dbReference>
<dbReference type="Gene3D" id="3.90.215.10">
    <property type="entry name" value="Gamma Fibrinogen, chain A, domain 1"/>
    <property type="match status" value="1"/>
</dbReference>
<comment type="subunit">
    <text evidence="9">Heterohexamer; disulfide linked. Contains 2 sets of 3 non-identical chains (alpha, beta and gamma). The 2 heterotrimers are in head to head conformation with the N-termini in a small central domain.</text>
</comment>
<protein>
    <submittedName>
        <fullName evidence="12">Fibrinogen alpha chain</fullName>
    </submittedName>
</protein>
<dbReference type="Bgee" id="ENSLACG00000007074">
    <property type="expression patterns" value="Expressed in pharyngeal gill and 2 other cell types or tissues"/>
</dbReference>
<dbReference type="GeneTree" id="ENSGT00940000157467"/>
<keyword evidence="4" id="KW-0732">Signal</keyword>
<sequence length="723" mass="81249">VCITCKIKQKVALSTTHHLYISVTQAEEESSSATSGLAARGPRPVEPGTRSECEEQKEWPLCTTDQWGPKCPSGCRMQGLINNADKEIAERIDKIRKFLAENQNNYKSASLVTRQTHDSLRNTLLGNEDSDRQYSQVVVNLQRRLSILHQRVTAQLDRIRKLRSLVQDQIYEMQRIEVDIDIKIRACKGSCFKSHLYNVDMSTYQAMETRLNDVSSLNLQEPKDMAVRRVLTISSIDSGRQSQYKTSTLTLDGEPLAMFGNISQTKMTLEVYDGTNEGMKITVDKETIGSRERFGNSTTVHKKFISCTRQVITKVTISSTGEETTVKEVVSSPGCEELNKLSHLDEVSSRTTVTSSSSSAGSEHDKLFSETDLQGGHKESSGSSSAKSSVSIFTGRGDSDFPAVQPPSHDFSNIKEFDDTSHFHDTRSSYSSKTVVETSNFKTDSRTLKTFEDVDTIQHDQSREDVPDFSARSLNKNNQRFRDYVGKVLDCGDILQKHDTGGKSGLYQIKPLGSEKAITVYCDQDTILGGWLLIQQRIDGSVNFNRTWAEYKKGFGNADDEGKGEMWLGNELIHLLTKEKTILRVELEDWAGNQAYAQYVMEMGPEADGYVLQVSTYVGDAGDALLKGVPDDDHYISHNNMKFSTFDKDNDKWEENCAEMYGGGWWYNKCQAANLNGIYYKGGQYDPRNNVPYEVENGVVWIPFKAADYSLNTVRMKIRPMHS</sequence>
<evidence type="ECO:0000256" key="3">
    <source>
        <dbReference type="ARBA" id="ARBA00022696"/>
    </source>
</evidence>
<dbReference type="InterPro" id="IPR037579">
    <property type="entry name" value="FIB_ANG-like"/>
</dbReference>
<accession>H3AEC1</accession>
<dbReference type="GO" id="GO:0005201">
    <property type="term" value="F:extracellular matrix structural constituent"/>
    <property type="evidence" value="ECO:0007669"/>
    <property type="project" value="TreeGrafter"/>
</dbReference>
<dbReference type="InterPro" id="IPR014716">
    <property type="entry name" value="Fibrinogen_a/b/g_C_1"/>
</dbReference>
<feature type="region of interest" description="Disordered" evidence="10">
    <location>
        <begin position="346"/>
        <end position="391"/>
    </location>
</feature>
<evidence type="ECO:0000259" key="11">
    <source>
        <dbReference type="PROSITE" id="PS51406"/>
    </source>
</evidence>
<dbReference type="Ensembl" id="ENSLACT00000008058.1">
    <property type="protein sequence ID" value="ENSLACP00000007992.1"/>
    <property type="gene ID" value="ENSLACG00000007074.1"/>
</dbReference>
<feature type="compositionally biased region" description="Low complexity" evidence="10">
    <location>
        <begin position="381"/>
        <end position="391"/>
    </location>
</feature>
<dbReference type="GO" id="GO:0042730">
    <property type="term" value="P:fibrinolysis"/>
    <property type="evidence" value="ECO:0007669"/>
    <property type="project" value="TreeGrafter"/>
</dbReference>
<dbReference type="InterPro" id="IPR036056">
    <property type="entry name" value="Fibrinogen-like_C"/>
</dbReference>
<keyword evidence="2" id="KW-0964">Secreted</keyword>
<evidence type="ECO:0000256" key="8">
    <source>
        <dbReference type="ARBA" id="ARBA00023180"/>
    </source>
</evidence>
<dbReference type="Proteomes" id="UP000008672">
    <property type="component" value="Unassembled WGS sequence"/>
</dbReference>
<evidence type="ECO:0000313" key="12">
    <source>
        <dbReference type="Ensembl" id="ENSLACP00000007992.1"/>
    </source>
</evidence>
<keyword evidence="13" id="KW-1185">Reference proteome</keyword>
<dbReference type="GO" id="GO:0051258">
    <property type="term" value="P:protein polymerization"/>
    <property type="evidence" value="ECO:0007669"/>
    <property type="project" value="InterPro"/>
</dbReference>
<dbReference type="Pfam" id="PF00147">
    <property type="entry name" value="Fibrinogen_C"/>
    <property type="match status" value="1"/>
</dbReference>
<dbReference type="FunCoup" id="H3AEC1">
    <property type="interactions" value="332"/>
</dbReference>
<keyword evidence="7" id="KW-1015">Disulfide bond</keyword>
<feature type="region of interest" description="Disordered" evidence="10">
    <location>
        <begin position="30"/>
        <end position="54"/>
    </location>
</feature>
<dbReference type="SUPFAM" id="SSF58010">
    <property type="entry name" value="Fibrinogen coiled-coil and central regions"/>
    <property type="match status" value="1"/>
</dbReference>
<dbReference type="GO" id="GO:0070527">
    <property type="term" value="P:platelet aggregation"/>
    <property type="evidence" value="ECO:0007669"/>
    <property type="project" value="TreeGrafter"/>
</dbReference>
<dbReference type="CDD" id="cd00087">
    <property type="entry name" value="FReD"/>
    <property type="match status" value="1"/>
</dbReference>
<reference evidence="12" key="2">
    <citation type="submission" date="2025-08" db="UniProtKB">
        <authorList>
            <consortium name="Ensembl"/>
        </authorList>
    </citation>
    <scope>IDENTIFICATION</scope>
</reference>
<keyword evidence="6" id="KW-0094">Blood coagulation</keyword>
<dbReference type="SUPFAM" id="SSF56496">
    <property type="entry name" value="Fibrinogen C-terminal domain-like"/>
    <property type="match status" value="1"/>
</dbReference>
<dbReference type="Pfam" id="PF08702">
    <property type="entry name" value="Fib_alpha"/>
    <property type="match status" value="1"/>
</dbReference>
<dbReference type="PROSITE" id="PS00514">
    <property type="entry name" value="FIBRINOGEN_C_1"/>
    <property type="match status" value="1"/>
</dbReference>
<dbReference type="SMART" id="SM00186">
    <property type="entry name" value="FBG"/>
    <property type="match status" value="1"/>
</dbReference>
<dbReference type="OMA" id="PRIVEHM"/>
<dbReference type="GO" id="GO:0030674">
    <property type="term" value="F:protein-macromolecule adaptor activity"/>
    <property type="evidence" value="ECO:0007669"/>
    <property type="project" value="TreeGrafter"/>
</dbReference>
<dbReference type="InterPro" id="IPR012290">
    <property type="entry name" value="Fibrinogen_a/b/g_coil_dom"/>
</dbReference>
<dbReference type="HOGENOM" id="CLU_013807_1_0_1"/>
<evidence type="ECO:0000313" key="13">
    <source>
        <dbReference type="Proteomes" id="UP000008672"/>
    </source>
</evidence>
<dbReference type="STRING" id="7897.ENSLACP00000007992"/>
<name>H3AEC1_LATCH</name>
<evidence type="ECO:0000256" key="5">
    <source>
        <dbReference type="ARBA" id="ARBA00023054"/>
    </source>
</evidence>
<dbReference type="eggNOG" id="KOG2579">
    <property type="taxonomic scope" value="Eukaryota"/>
</dbReference>
<feature type="domain" description="Fibrinogen C-terminal" evidence="11">
    <location>
        <begin position="482"/>
        <end position="722"/>
    </location>
</feature>
<dbReference type="InterPro" id="IPR020837">
    <property type="entry name" value="Fibrinogen_CS"/>
</dbReference>
<dbReference type="PANTHER" id="PTHR47221:SF6">
    <property type="entry name" value="FIBRINOGEN ALPHA CHAIN"/>
    <property type="match status" value="1"/>
</dbReference>
<evidence type="ECO:0000256" key="7">
    <source>
        <dbReference type="ARBA" id="ARBA00023157"/>
    </source>
</evidence>
<dbReference type="GO" id="GO:0005577">
    <property type="term" value="C:fibrinogen complex"/>
    <property type="evidence" value="ECO:0007669"/>
    <property type="project" value="InterPro"/>
</dbReference>
<keyword evidence="8" id="KW-0325">Glycoprotein</keyword>
<comment type="subcellular location">
    <subcellularLocation>
        <location evidence="1">Secreted</location>
    </subcellularLocation>
</comment>
<evidence type="ECO:0000256" key="4">
    <source>
        <dbReference type="ARBA" id="ARBA00022729"/>
    </source>
</evidence>
<dbReference type="InParanoid" id="H3AEC1"/>
<dbReference type="SMART" id="SM01212">
    <property type="entry name" value="Fib_alpha"/>
    <property type="match status" value="1"/>
</dbReference>
<dbReference type="PANTHER" id="PTHR47221">
    <property type="entry name" value="FIBRINOGEN ALPHA CHAIN"/>
    <property type="match status" value="1"/>
</dbReference>